<dbReference type="InterPro" id="IPR018114">
    <property type="entry name" value="TRYPSIN_HIS"/>
</dbReference>
<dbReference type="PROSITE" id="PS00135">
    <property type="entry name" value="TRYPSIN_SER"/>
    <property type="match status" value="1"/>
</dbReference>
<evidence type="ECO:0000256" key="3">
    <source>
        <dbReference type="SAM" id="MobiDB-lite"/>
    </source>
</evidence>
<dbReference type="FunFam" id="2.40.10.10:FF:000280">
    <property type="match status" value="1"/>
</dbReference>
<evidence type="ECO:0000313" key="5">
    <source>
        <dbReference type="Proteomes" id="UP000261680"/>
    </source>
</evidence>
<dbReference type="PRINTS" id="PR00722">
    <property type="entry name" value="CHYMOTRYPSIN"/>
</dbReference>
<feature type="domain" description="Peptidase S1" evidence="4">
    <location>
        <begin position="167"/>
        <end position="403"/>
    </location>
</feature>
<evidence type="ECO:0000256" key="2">
    <source>
        <dbReference type="RuleBase" id="RU363034"/>
    </source>
</evidence>
<dbReference type="RefSeq" id="XP_008692918.2">
    <property type="nucleotide sequence ID" value="XM_008694696.2"/>
</dbReference>
<dbReference type="GO" id="GO:0006508">
    <property type="term" value="P:proteolysis"/>
    <property type="evidence" value="ECO:0007669"/>
    <property type="project" value="UniProtKB-KW"/>
</dbReference>
<feature type="compositionally biased region" description="Basic residues" evidence="3">
    <location>
        <begin position="53"/>
        <end position="66"/>
    </location>
</feature>
<evidence type="ECO:0000256" key="1">
    <source>
        <dbReference type="ARBA" id="ARBA00023157"/>
    </source>
</evidence>
<protein>
    <submittedName>
        <fullName evidence="6">Chymotrypsin-C-like</fullName>
    </submittedName>
</protein>
<dbReference type="KEGG" id="umr:103666629"/>
<dbReference type="InterPro" id="IPR001254">
    <property type="entry name" value="Trypsin_dom"/>
</dbReference>
<dbReference type="Pfam" id="PF00089">
    <property type="entry name" value="Trypsin"/>
    <property type="match status" value="1"/>
</dbReference>
<dbReference type="GO" id="GO:0004252">
    <property type="term" value="F:serine-type endopeptidase activity"/>
    <property type="evidence" value="ECO:0007669"/>
    <property type="project" value="InterPro"/>
</dbReference>
<dbReference type="PANTHER" id="PTHR24257">
    <property type="entry name" value="CHYMOTRYPSIN-LIKE ELASTASE FAMILY MEMBER"/>
    <property type="match status" value="1"/>
</dbReference>
<dbReference type="Proteomes" id="UP000261680">
    <property type="component" value="Unplaced"/>
</dbReference>
<evidence type="ECO:0000313" key="6">
    <source>
        <dbReference type="RefSeq" id="XP_008692918.2"/>
    </source>
</evidence>
<keyword evidence="5" id="KW-1185">Reference proteome</keyword>
<dbReference type="InterPro" id="IPR050850">
    <property type="entry name" value="Peptidase_S1_Elastase_sf"/>
</dbReference>
<dbReference type="AlphaFoldDB" id="A0A384CDJ3"/>
<dbReference type="OrthoDB" id="10061449at2759"/>
<sequence length="404" mass="44246">MNVGLKPSECKRHGPTVPRQDPPPQQQEPDNSTDSSRHVRRACRTPGTPCGERRHHSNPLSRRKAQKPREVESLTRGHTARKRRLLREYGQPWARHAAAPPQHVTQTREPALLPRPTAGAALPPGPRRGRPQSKDAVSALGAAGNFPPRKASSCGVPIFQPNLSARVVGGDNARPHSWPWQISLQYLSNGSWRHTCGGTLIADNYVLTAAHCISNTLTYRVALGKNNLVEDEEGSVFANVDSIVVHEKWNSFLVRNDIALIKLAEPVQLSDTIQVACLPEAGSLLPQDYPCYVTGWGRLWTNGPIADELQQGLQPVVDHATCTQRDWWGTMVRDTMVCAGGDGIISSCNGDSGGPLNCQAESGFWEVQGIVSFGSSLGCNTVKKPTVFTRVSSYIDWIKEKTQQ</sequence>
<evidence type="ECO:0000259" key="4">
    <source>
        <dbReference type="PROSITE" id="PS50240"/>
    </source>
</evidence>
<dbReference type="SMART" id="SM00020">
    <property type="entry name" value="Tryp_SPc"/>
    <property type="match status" value="1"/>
</dbReference>
<keyword evidence="1" id="KW-1015">Disulfide bond</keyword>
<dbReference type="Gene3D" id="2.40.10.10">
    <property type="entry name" value="Trypsin-like serine proteases"/>
    <property type="match status" value="2"/>
</dbReference>
<dbReference type="InterPro" id="IPR009003">
    <property type="entry name" value="Peptidase_S1_PA"/>
</dbReference>
<dbReference type="PROSITE" id="PS50240">
    <property type="entry name" value="TRYPSIN_DOM"/>
    <property type="match status" value="1"/>
</dbReference>
<dbReference type="InterPro" id="IPR033116">
    <property type="entry name" value="TRYPSIN_SER"/>
</dbReference>
<dbReference type="GO" id="GO:0005615">
    <property type="term" value="C:extracellular space"/>
    <property type="evidence" value="ECO:0007669"/>
    <property type="project" value="TreeGrafter"/>
</dbReference>
<dbReference type="FunFam" id="2.40.10.10:FF:000004">
    <property type="entry name" value="Tryptase gamma 1"/>
    <property type="match status" value="1"/>
</dbReference>
<keyword evidence="2" id="KW-0378">Hydrolase</keyword>
<accession>A0A384CDJ3</accession>
<dbReference type="GeneID" id="103666629"/>
<reference evidence="6" key="1">
    <citation type="submission" date="2025-08" db="UniProtKB">
        <authorList>
            <consortium name="RefSeq"/>
        </authorList>
    </citation>
    <scope>IDENTIFICATION</scope>
    <source>
        <tissue evidence="6">Whole blood</tissue>
    </source>
</reference>
<proteinExistence type="predicted"/>
<dbReference type="SUPFAM" id="SSF50494">
    <property type="entry name" value="Trypsin-like serine proteases"/>
    <property type="match status" value="1"/>
</dbReference>
<keyword evidence="2" id="KW-0645">Protease</keyword>
<dbReference type="PANTHER" id="PTHR24257:SF31">
    <property type="entry name" value="ELASTASE 3 LIKE ISOFORM X1"/>
    <property type="match status" value="1"/>
</dbReference>
<dbReference type="CDD" id="cd00190">
    <property type="entry name" value="Tryp_SPc"/>
    <property type="match status" value="1"/>
</dbReference>
<organism evidence="5 6">
    <name type="scientific">Ursus maritimus</name>
    <name type="common">Polar bear</name>
    <name type="synonym">Thalarctos maritimus</name>
    <dbReference type="NCBI Taxonomy" id="29073"/>
    <lineage>
        <taxon>Eukaryota</taxon>
        <taxon>Metazoa</taxon>
        <taxon>Chordata</taxon>
        <taxon>Craniata</taxon>
        <taxon>Vertebrata</taxon>
        <taxon>Euteleostomi</taxon>
        <taxon>Mammalia</taxon>
        <taxon>Eutheria</taxon>
        <taxon>Laurasiatheria</taxon>
        <taxon>Carnivora</taxon>
        <taxon>Caniformia</taxon>
        <taxon>Ursidae</taxon>
        <taxon>Ursus</taxon>
    </lineage>
</organism>
<feature type="region of interest" description="Disordered" evidence="3">
    <location>
        <begin position="1"/>
        <end position="137"/>
    </location>
</feature>
<dbReference type="STRING" id="29073.ENSUMAP00000030030"/>
<dbReference type="InterPro" id="IPR043504">
    <property type="entry name" value="Peptidase_S1_PA_chymotrypsin"/>
</dbReference>
<dbReference type="InterPro" id="IPR001314">
    <property type="entry name" value="Peptidase_S1A"/>
</dbReference>
<dbReference type="PROSITE" id="PS00134">
    <property type="entry name" value="TRYPSIN_HIS"/>
    <property type="match status" value="1"/>
</dbReference>
<keyword evidence="2" id="KW-0720">Serine protease</keyword>
<gene>
    <name evidence="6" type="primary">LOC103666629</name>
</gene>
<feature type="compositionally biased region" description="Low complexity" evidence="3">
    <location>
        <begin position="110"/>
        <end position="122"/>
    </location>
</feature>
<name>A0A384CDJ3_URSMA</name>